<name>A0A1B1A415_9RHOB</name>
<organism evidence="3 4">
    <name type="scientific">Tritonibacter mobilis F1926</name>
    <dbReference type="NCBI Taxonomy" id="1265309"/>
    <lineage>
        <taxon>Bacteria</taxon>
        <taxon>Pseudomonadati</taxon>
        <taxon>Pseudomonadota</taxon>
        <taxon>Alphaproteobacteria</taxon>
        <taxon>Rhodobacterales</taxon>
        <taxon>Paracoccaceae</taxon>
        <taxon>Tritonibacter</taxon>
    </lineage>
</organism>
<sequence length="847" mass="92782">MKRRTFLKALGVGAALIPVKTFAVDFIGAVTPQTYPVITGIDASTSVPHLIAVLDTLWERNIPVTCVVSPFDAEGQVLSPQHPVARVLAGYLLGGSGIEVAPFQADLATLSQHFQARAAHNVLNALREMLNPVERTLGIPIRVQTLACHDVTRPASPTAVRSAGVFNILSLPQKTAAVVSETWENGVARLFGGTLVDLTNPVTPAADARTPTQNVAYLSANAFSDFSVEDLTAAAAQFAESLVQQEVDGSASLLPVSDLQLRDAYDFKRNLCLHLMEGASETPSDTPSALANLLDRLKLPYSTGVDAAPENELAIWVPTEMPTSEADANPQPHTIEITVVSANGTPTISTTRPLSAGIAVRLNGRDTARRGIGEDGVLTLRRRDLTRPITAESLQTDFAGLQDMVIVLRDCDFTDDVTLTLLERQLINTLRAPVTQFTTLTRQIKRLVPNGPLPYRYRRVAAAQPELISQREKLPDQQRAELMEDARAAWRYLERFTHPKTGLCPSTVDSSPGGRLHEAVTMWDVGSQINGLVAAKQIGLLDEKGFETAIKKILPNIAGRVSQDRRLPQGWIRTDRARWGNKNFDGSDAGRLLASLDNLRRHSGFGEQLVELVGSYDLDKIIIDGEIHSVTEGELHSSYISHSAHYSALAFRRWGHAARSPYEVYARKSEPDGQMALLEAVARIGPIGAEPLLLEGLELGMSRQSAYLADVLFTTQLEDFRETGRLICVSEGPIDTSPWFLYQGLQLDAETRTWAMDTVGSEPEYRTPEFRDEYLAVSSKAAYLWSAMQPHSYSDTLREYVRNTAKTENGFSSSIFVKSGRPTRDYTDLNTNSIILQAIAHQLETSG</sequence>
<dbReference type="AlphaFoldDB" id="A0A1B1A415"/>
<dbReference type="RefSeq" id="WP_005620950.1">
    <property type="nucleotide sequence ID" value="NZ_CP015230.1"/>
</dbReference>
<proteinExistence type="predicted"/>
<dbReference type="GeneID" id="28250300"/>
<evidence type="ECO:0000313" key="4">
    <source>
        <dbReference type="Proteomes" id="UP000013243"/>
    </source>
</evidence>
<evidence type="ECO:0000256" key="1">
    <source>
        <dbReference type="SAM" id="SignalP"/>
    </source>
</evidence>
<dbReference type="OrthoDB" id="7840036at2"/>
<dbReference type="EMBL" id="CP015230">
    <property type="protein sequence ID" value="ANP41228.1"/>
    <property type="molecule type" value="Genomic_DNA"/>
</dbReference>
<protein>
    <submittedName>
        <fullName evidence="3">Twin-arginine translocation pathway signal</fullName>
    </submittedName>
</protein>
<evidence type="ECO:0000313" key="3">
    <source>
        <dbReference type="EMBL" id="ANP41228.1"/>
    </source>
</evidence>
<evidence type="ECO:0000259" key="2">
    <source>
        <dbReference type="Pfam" id="PF11329"/>
    </source>
</evidence>
<reference evidence="3 4" key="1">
    <citation type="journal article" date="2016" name="ISME J.">
        <title>Global occurrence and heterogeneity of the Roseobacter-clade species Ruegeria mobilis.</title>
        <authorList>
            <person name="Sonnenschein E."/>
            <person name="Gram L."/>
        </authorList>
    </citation>
    <scope>NUCLEOTIDE SEQUENCE [LARGE SCALE GENOMIC DNA]</scope>
    <source>
        <strain evidence="3 4">F1926</strain>
    </source>
</reference>
<accession>A0A1B1A415</accession>
<dbReference type="InterPro" id="IPR021478">
    <property type="entry name" value="DUF3131"/>
</dbReference>
<dbReference type="Proteomes" id="UP000013243">
    <property type="component" value="Chromosome"/>
</dbReference>
<dbReference type="Pfam" id="PF11329">
    <property type="entry name" value="DUF3131"/>
    <property type="match status" value="1"/>
</dbReference>
<feature type="signal peptide" evidence="1">
    <location>
        <begin position="1"/>
        <end position="23"/>
    </location>
</feature>
<dbReference type="KEGG" id="rmb:K529_010670"/>
<keyword evidence="1" id="KW-0732">Signal</keyword>
<feature type="chain" id="PRO_5008518370" evidence="1">
    <location>
        <begin position="24"/>
        <end position="847"/>
    </location>
</feature>
<dbReference type="STRING" id="1265309.K529_010670"/>
<gene>
    <name evidence="3" type="ORF">K529_010670</name>
</gene>
<dbReference type="Gene3D" id="1.50.10.140">
    <property type="match status" value="1"/>
</dbReference>
<feature type="domain" description="DUF3131" evidence="2">
    <location>
        <begin position="485"/>
        <end position="843"/>
    </location>
</feature>